<evidence type="ECO:0000313" key="2">
    <source>
        <dbReference type="EMBL" id="SFV37126.1"/>
    </source>
</evidence>
<dbReference type="Pfam" id="PF08808">
    <property type="entry name" value="RES"/>
    <property type="match status" value="1"/>
</dbReference>
<feature type="domain" description="RES" evidence="1">
    <location>
        <begin position="72"/>
        <end position="197"/>
    </location>
</feature>
<accession>A0A1I7NR31</accession>
<dbReference type="STRING" id="429728.SAMN05216456_2761"/>
<organism evidence="2 3">
    <name type="scientific">Devosia crocina</name>
    <dbReference type="NCBI Taxonomy" id="429728"/>
    <lineage>
        <taxon>Bacteria</taxon>
        <taxon>Pseudomonadati</taxon>
        <taxon>Pseudomonadota</taxon>
        <taxon>Alphaproteobacteria</taxon>
        <taxon>Hyphomicrobiales</taxon>
        <taxon>Devosiaceae</taxon>
        <taxon>Devosia</taxon>
    </lineage>
</organism>
<protein>
    <submittedName>
        <fullName evidence="2">RES domain-containing protein</fullName>
    </submittedName>
</protein>
<dbReference type="SMART" id="SM00953">
    <property type="entry name" value="RES"/>
    <property type="match status" value="1"/>
</dbReference>
<evidence type="ECO:0000313" key="3">
    <source>
        <dbReference type="Proteomes" id="UP000199074"/>
    </source>
</evidence>
<sequence>MHALAPHPSYRLIPSRFPPIGLFDTVTRAADLEPVMELAGWTNDRLVVERLSRLPRSEWVFGRANSSVVMAAFLHAAPEGGRFSGPDLGAWYAADSIETGIAEVAHHMRREAYARGVPAVERQFRVYMARLEGRFIDLCGSIDPALGDSERYGASQLFGETARARGEDGILYPSLRFAGGLNACAYRPSKVLEVTQAQHLAIAARTDDPRISVEVLGQN</sequence>
<evidence type="ECO:0000259" key="1">
    <source>
        <dbReference type="SMART" id="SM00953"/>
    </source>
</evidence>
<dbReference type="OrthoDB" id="9795903at2"/>
<dbReference type="EMBL" id="FPCK01000003">
    <property type="protein sequence ID" value="SFV37126.1"/>
    <property type="molecule type" value="Genomic_DNA"/>
</dbReference>
<dbReference type="Proteomes" id="UP000199074">
    <property type="component" value="Unassembled WGS sequence"/>
</dbReference>
<gene>
    <name evidence="2" type="ORF">SAMN05216456_2761</name>
</gene>
<dbReference type="InterPro" id="IPR014914">
    <property type="entry name" value="RES_dom"/>
</dbReference>
<name>A0A1I7NR31_9HYPH</name>
<proteinExistence type="predicted"/>
<reference evidence="2 3" key="1">
    <citation type="submission" date="2016-10" db="EMBL/GenBank/DDBJ databases">
        <authorList>
            <person name="de Groot N.N."/>
        </authorList>
    </citation>
    <scope>NUCLEOTIDE SEQUENCE [LARGE SCALE GENOMIC DNA]</scope>
    <source>
        <strain evidence="2 3">IPL20</strain>
    </source>
</reference>
<dbReference type="AlphaFoldDB" id="A0A1I7NR31"/>
<dbReference type="RefSeq" id="WP_092425542.1">
    <property type="nucleotide sequence ID" value="NZ_FPCK01000003.1"/>
</dbReference>
<keyword evidence="3" id="KW-1185">Reference proteome</keyword>